<evidence type="ECO:0000313" key="3">
    <source>
        <dbReference type="Proteomes" id="UP000807769"/>
    </source>
</evidence>
<feature type="region of interest" description="Disordered" evidence="1">
    <location>
        <begin position="1"/>
        <end position="31"/>
    </location>
</feature>
<feature type="compositionally biased region" description="Low complexity" evidence="1">
    <location>
        <begin position="285"/>
        <end position="294"/>
    </location>
</feature>
<feature type="compositionally biased region" description="Basic residues" evidence="1">
    <location>
        <begin position="11"/>
        <end position="26"/>
    </location>
</feature>
<comment type="caution">
    <text evidence="2">The sequence shown here is derived from an EMBL/GenBank/DDBJ whole genome shotgun (WGS) entry which is preliminary data.</text>
</comment>
<organism evidence="2 3">
    <name type="scientific">Suillus subaureus</name>
    <dbReference type="NCBI Taxonomy" id="48587"/>
    <lineage>
        <taxon>Eukaryota</taxon>
        <taxon>Fungi</taxon>
        <taxon>Dikarya</taxon>
        <taxon>Basidiomycota</taxon>
        <taxon>Agaricomycotina</taxon>
        <taxon>Agaricomycetes</taxon>
        <taxon>Agaricomycetidae</taxon>
        <taxon>Boletales</taxon>
        <taxon>Suillineae</taxon>
        <taxon>Suillaceae</taxon>
        <taxon>Suillus</taxon>
    </lineage>
</organism>
<evidence type="ECO:0000313" key="2">
    <source>
        <dbReference type="EMBL" id="KAG1824844.1"/>
    </source>
</evidence>
<keyword evidence="3" id="KW-1185">Reference proteome</keyword>
<feature type="compositionally biased region" description="Polar residues" evidence="1">
    <location>
        <begin position="1"/>
        <end position="10"/>
    </location>
</feature>
<evidence type="ECO:0008006" key="4">
    <source>
        <dbReference type="Google" id="ProtNLM"/>
    </source>
</evidence>
<gene>
    <name evidence="2" type="ORF">BJ212DRAFT_1476136</name>
</gene>
<dbReference type="EMBL" id="JABBWG010000003">
    <property type="protein sequence ID" value="KAG1824844.1"/>
    <property type="molecule type" value="Genomic_DNA"/>
</dbReference>
<name>A0A9P7JIG7_9AGAM</name>
<dbReference type="GeneID" id="64633342"/>
<accession>A0A9P7JIG7</accession>
<dbReference type="RefSeq" id="XP_041198561.1">
    <property type="nucleotide sequence ID" value="XM_041339326.1"/>
</dbReference>
<dbReference type="AlphaFoldDB" id="A0A9P7JIG7"/>
<reference evidence="2" key="1">
    <citation type="journal article" date="2020" name="New Phytol.">
        <title>Comparative genomics reveals dynamic genome evolution in host specialist ectomycorrhizal fungi.</title>
        <authorList>
            <person name="Lofgren L.A."/>
            <person name="Nguyen N.H."/>
            <person name="Vilgalys R."/>
            <person name="Ruytinx J."/>
            <person name="Liao H.L."/>
            <person name="Branco S."/>
            <person name="Kuo A."/>
            <person name="LaButti K."/>
            <person name="Lipzen A."/>
            <person name="Andreopoulos W."/>
            <person name="Pangilinan J."/>
            <person name="Riley R."/>
            <person name="Hundley H."/>
            <person name="Na H."/>
            <person name="Barry K."/>
            <person name="Grigoriev I.V."/>
            <person name="Stajich J.E."/>
            <person name="Kennedy P.G."/>
        </authorList>
    </citation>
    <scope>NUCLEOTIDE SEQUENCE</scope>
    <source>
        <strain evidence="2">MN1</strain>
    </source>
</reference>
<dbReference type="Proteomes" id="UP000807769">
    <property type="component" value="Unassembled WGS sequence"/>
</dbReference>
<feature type="region of interest" description="Disordered" evidence="1">
    <location>
        <begin position="270"/>
        <end position="294"/>
    </location>
</feature>
<protein>
    <recommendedName>
        <fullName evidence="4">Myb-like domain-containing protein</fullName>
    </recommendedName>
</protein>
<dbReference type="OrthoDB" id="2689355at2759"/>
<evidence type="ECO:0000256" key="1">
    <source>
        <dbReference type="SAM" id="MobiDB-lite"/>
    </source>
</evidence>
<proteinExistence type="predicted"/>
<sequence length="377" mass="41042">MPATRASSQHLRVHTRTTMVKAKRRSAQTNEMVEKESHCIWTQVDESALITYIATHRAKGGDGMNFDKSFWVAAAAEMANKGTPGVGAPKSPDACHQKWGQLHKFFKVVDKIANSSGISYTREKGVNITTESETIWVDLLKSIKSSGWEHYKALAKILPSHTSTWTGFHTSLDINANTSMPTDSTSASDIIMKSLENLLENIKFHKNTNTEMMPVPKDPPTPSSTVQPQLISVAQSSNTAPRLPRFLIPSAPSLVSNSTPASSMAIKHKTMDNDTSCQESHPPHSLKSGKSAGGSSKSQCTLLNALEELGGQVKSSIDTATVVLKEVAAGHEPPPVCKQRAICLVQEEPDLDDHEVLKMIKVFQSDVIVADSYLNIT</sequence>